<feature type="region of interest" description="Disordered" evidence="1">
    <location>
        <begin position="91"/>
        <end position="141"/>
    </location>
</feature>
<dbReference type="Proteomes" id="UP000540506">
    <property type="component" value="Unassembled WGS sequence"/>
</dbReference>
<dbReference type="AlphaFoldDB" id="A0A7W7R1R8"/>
<name>A0A7W7R1R8_KITKI</name>
<evidence type="ECO:0000256" key="1">
    <source>
        <dbReference type="SAM" id="MobiDB-lite"/>
    </source>
</evidence>
<dbReference type="RefSeq" id="WP_184935865.1">
    <property type="nucleotide sequence ID" value="NZ_JACHJV010000001.1"/>
</dbReference>
<comment type="caution">
    <text evidence="2">The sequence shown here is derived from an EMBL/GenBank/DDBJ whole genome shotgun (WGS) entry which is preliminary data.</text>
</comment>
<sequence>MFIHRSAPARHFTVFSNRVLQDRQLSFTARGLLVDLLSRPDGWREDGRQMADSSPQGRSAIRKALNELTQAGYYRVDRVRMPDGTLRSEVHVFDTPQRPDLPGVTPPGSGGPEPGPPDVPYVKNQEKEPTLPGAPAAPDEQTRTAVAALYRAIRPEPRLRIGEAEARSLAPLVARWLERGSTVADLARALCSSLPVPVLAPAPFLRSRLERKLPPASPPPPTPCYAECATCHDPVPRPGICRACAGLGSRPVAVGGGAAATARGADLARRALFDARGRALAGHGQPG</sequence>
<evidence type="ECO:0000313" key="3">
    <source>
        <dbReference type="Proteomes" id="UP000540506"/>
    </source>
</evidence>
<protein>
    <recommendedName>
        <fullName evidence="4">Helix-turn-helix domain-containing protein</fullName>
    </recommendedName>
</protein>
<evidence type="ECO:0008006" key="4">
    <source>
        <dbReference type="Google" id="ProtNLM"/>
    </source>
</evidence>
<proteinExistence type="predicted"/>
<dbReference type="EMBL" id="JACHJV010000001">
    <property type="protein sequence ID" value="MBB4923823.1"/>
    <property type="molecule type" value="Genomic_DNA"/>
</dbReference>
<evidence type="ECO:0000313" key="2">
    <source>
        <dbReference type="EMBL" id="MBB4923823.1"/>
    </source>
</evidence>
<organism evidence="2 3">
    <name type="scientific">Kitasatospora kifunensis</name>
    <name type="common">Streptomyces kifunensis</name>
    <dbReference type="NCBI Taxonomy" id="58351"/>
    <lineage>
        <taxon>Bacteria</taxon>
        <taxon>Bacillati</taxon>
        <taxon>Actinomycetota</taxon>
        <taxon>Actinomycetes</taxon>
        <taxon>Kitasatosporales</taxon>
        <taxon>Streptomycetaceae</taxon>
        <taxon>Kitasatospora</taxon>
    </lineage>
</organism>
<gene>
    <name evidence="2" type="ORF">FHR34_002816</name>
</gene>
<reference evidence="2 3" key="1">
    <citation type="submission" date="2020-08" db="EMBL/GenBank/DDBJ databases">
        <title>Sequencing the genomes of 1000 actinobacteria strains.</title>
        <authorList>
            <person name="Klenk H.-P."/>
        </authorList>
    </citation>
    <scope>NUCLEOTIDE SEQUENCE [LARGE SCALE GENOMIC DNA]</scope>
    <source>
        <strain evidence="2 3">DSM 41654</strain>
    </source>
</reference>
<accession>A0A7W7R1R8</accession>
<keyword evidence="3" id="KW-1185">Reference proteome</keyword>